<dbReference type="Gene3D" id="2.20.200.10">
    <property type="entry name" value="Outer membrane efflux proteins (OEP)"/>
    <property type="match status" value="1"/>
</dbReference>
<proteinExistence type="inferred from homology"/>
<gene>
    <name evidence="4" type="ORF">FMM02_03105</name>
</gene>
<protein>
    <submittedName>
        <fullName evidence="4">Efflux transporter outer membrane subunit</fullName>
    </submittedName>
</protein>
<comment type="subcellular location">
    <subcellularLocation>
        <location evidence="2">Cell membrane</location>
        <topology evidence="2">Lipid-anchor</topology>
    </subcellularLocation>
</comment>
<keyword evidence="5" id="KW-1185">Reference proteome</keyword>
<organism evidence="4 5">
    <name type="scientific">Sphingomonas xanthus</name>
    <dbReference type="NCBI Taxonomy" id="2594473"/>
    <lineage>
        <taxon>Bacteria</taxon>
        <taxon>Pseudomonadati</taxon>
        <taxon>Pseudomonadota</taxon>
        <taxon>Alphaproteobacteria</taxon>
        <taxon>Sphingomonadales</taxon>
        <taxon>Sphingomonadaceae</taxon>
        <taxon>Sphingomonas</taxon>
    </lineage>
</organism>
<dbReference type="InterPro" id="IPR003423">
    <property type="entry name" value="OMP_efflux"/>
</dbReference>
<dbReference type="PROSITE" id="PS51257">
    <property type="entry name" value="PROKAR_LIPOPROTEIN"/>
    <property type="match status" value="1"/>
</dbReference>
<dbReference type="SUPFAM" id="SSF56954">
    <property type="entry name" value="Outer membrane efflux proteins (OEP)"/>
    <property type="match status" value="1"/>
</dbReference>
<keyword evidence="2" id="KW-0449">Lipoprotein</keyword>
<keyword evidence="2" id="KW-0564">Palmitate</keyword>
<reference evidence="4 5" key="1">
    <citation type="submission" date="2019-07" db="EMBL/GenBank/DDBJ databases">
        <title>Sphingomonas AE3 Genome sequencing and assembly.</title>
        <authorList>
            <person name="Kim H."/>
        </authorList>
    </citation>
    <scope>NUCLEOTIDE SEQUENCE [LARGE SCALE GENOMIC DNA]</scope>
    <source>
        <strain evidence="4 5">AE3</strain>
    </source>
</reference>
<dbReference type="Proteomes" id="UP000321857">
    <property type="component" value="Chromosome"/>
</dbReference>
<dbReference type="AlphaFoldDB" id="A0A516IQ45"/>
<accession>A0A516IQ45</accession>
<dbReference type="OrthoDB" id="7181739at2"/>
<dbReference type="InterPro" id="IPR010131">
    <property type="entry name" value="MdtP/NodT-like"/>
</dbReference>
<evidence type="ECO:0000256" key="1">
    <source>
        <dbReference type="ARBA" id="ARBA00007613"/>
    </source>
</evidence>
<dbReference type="EMBL" id="CP041659">
    <property type="protein sequence ID" value="QDP19035.1"/>
    <property type="molecule type" value="Genomic_DNA"/>
</dbReference>
<dbReference type="GO" id="GO:0015562">
    <property type="term" value="F:efflux transmembrane transporter activity"/>
    <property type="evidence" value="ECO:0007669"/>
    <property type="project" value="InterPro"/>
</dbReference>
<dbReference type="NCBIfam" id="TIGR01845">
    <property type="entry name" value="outer_NodT"/>
    <property type="match status" value="1"/>
</dbReference>
<name>A0A516IQ45_9SPHN</name>
<dbReference type="RefSeq" id="WP_118856145.1">
    <property type="nucleotide sequence ID" value="NZ_CP041659.1"/>
</dbReference>
<evidence type="ECO:0000256" key="2">
    <source>
        <dbReference type="RuleBase" id="RU362097"/>
    </source>
</evidence>
<keyword evidence="2" id="KW-1134">Transmembrane beta strand</keyword>
<dbReference type="GO" id="GO:0005886">
    <property type="term" value="C:plasma membrane"/>
    <property type="evidence" value="ECO:0007669"/>
    <property type="project" value="UniProtKB-SubCell"/>
</dbReference>
<keyword evidence="2" id="KW-0812">Transmembrane</keyword>
<sequence>MRTAYLPILAVLALGGCTVGPNYKGPVPLPAIAKPGETFVRASQSTSSNQPALAQWWTALNDPVLNTLEARALAGNPGLEAARARIAQARQNVRFERADRLPAGSVQGRYVYADLPGLDLEQGGGSTSGPPTSPPTGDEDSEAGTTIDFFNLGLNANWEIDVWGGKRRSAEAASAQLGAAVANEADAQVQLTAEIAQAYTNVRERQHRLASLRLASDADRTLLDLAEQRFRRGATTAFEVEKTKTQLRATNADIEKVQGELEVYLNALSALTGAAPGVVDPLLAPLGSIPLPPASVEIGDPASLIARRPDIRAAERNLAAATARIGVVEAARLPKISFMGILGIGGASPGDLFDLGNMSKIALPQIEWGLLDFGRSLARLRQTRSARDEAEAQYRQAVLTALQDAESSLSRFGRQRQSVAELAEIKASADRSAALMRQRYNVGAASLREALEADRQSLEAGRNLVAATAALTGSFIAVQKSLGLGWQQPPSPGRGDTGR</sequence>
<evidence type="ECO:0000313" key="4">
    <source>
        <dbReference type="EMBL" id="QDP19035.1"/>
    </source>
</evidence>
<comment type="similarity">
    <text evidence="1 2">Belongs to the outer membrane factor (OMF) (TC 1.B.17) family.</text>
</comment>
<dbReference type="Gene3D" id="1.20.1600.10">
    <property type="entry name" value="Outer membrane efflux proteins (OEP)"/>
    <property type="match status" value="1"/>
</dbReference>
<evidence type="ECO:0000313" key="5">
    <source>
        <dbReference type="Proteomes" id="UP000321857"/>
    </source>
</evidence>
<feature type="region of interest" description="Disordered" evidence="3">
    <location>
        <begin position="119"/>
        <end position="143"/>
    </location>
</feature>
<keyword evidence="2" id="KW-0472">Membrane</keyword>
<dbReference type="KEGG" id="sxa:FMM02_03105"/>
<dbReference type="PANTHER" id="PTHR30203">
    <property type="entry name" value="OUTER MEMBRANE CATION EFFLUX PROTEIN"/>
    <property type="match status" value="1"/>
</dbReference>
<dbReference type="PANTHER" id="PTHR30203:SF25">
    <property type="entry name" value="OUTER MEMBRANE PROTEIN-RELATED"/>
    <property type="match status" value="1"/>
</dbReference>
<evidence type="ECO:0000256" key="3">
    <source>
        <dbReference type="SAM" id="MobiDB-lite"/>
    </source>
</evidence>
<dbReference type="Pfam" id="PF02321">
    <property type="entry name" value="OEP"/>
    <property type="match status" value="2"/>
</dbReference>